<keyword evidence="3" id="KW-0564">Palmitate</keyword>
<keyword evidence="2" id="KW-0472">Membrane</keyword>
<accession>A0A7W6HE64</accession>
<reference evidence="7 8" key="1">
    <citation type="submission" date="2020-08" db="EMBL/GenBank/DDBJ databases">
        <title>Genomic Encyclopedia of Type Strains, Phase IV (KMG-IV): sequencing the most valuable type-strain genomes for metagenomic binning, comparative biology and taxonomic classification.</title>
        <authorList>
            <person name="Goeker M."/>
        </authorList>
    </citation>
    <scope>NUCLEOTIDE SEQUENCE [LARGE SCALE GENOMIC DNA]</scope>
    <source>
        <strain evidence="7 8">DSM 103570</strain>
    </source>
</reference>
<feature type="chain" id="PRO_5031199394" evidence="5">
    <location>
        <begin position="28"/>
        <end position="127"/>
    </location>
</feature>
<keyword evidence="1 5" id="KW-0732">Signal</keyword>
<evidence type="ECO:0000256" key="1">
    <source>
        <dbReference type="ARBA" id="ARBA00022729"/>
    </source>
</evidence>
<name>A0A7W6HE64_9HYPH</name>
<gene>
    <name evidence="7" type="ORF">GGR03_002394</name>
</gene>
<dbReference type="EMBL" id="JACIEM010000003">
    <property type="protein sequence ID" value="MBB4003313.1"/>
    <property type="molecule type" value="Genomic_DNA"/>
</dbReference>
<protein>
    <submittedName>
        <fullName evidence="7">Membrane-bound inhibitor of C-type lysozyme</fullName>
    </submittedName>
</protein>
<dbReference type="SUPFAM" id="SSF141488">
    <property type="entry name" value="YdhA-like"/>
    <property type="match status" value="1"/>
</dbReference>
<evidence type="ECO:0000256" key="5">
    <source>
        <dbReference type="SAM" id="SignalP"/>
    </source>
</evidence>
<dbReference type="RefSeq" id="WP_252920225.1">
    <property type="nucleotide sequence ID" value="NZ_JAAAMM010000003.1"/>
</dbReference>
<comment type="caution">
    <text evidence="7">The sequence shown here is derived from an EMBL/GenBank/DDBJ whole genome shotgun (WGS) entry which is preliminary data.</text>
</comment>
<evidence type="ECO:0000313" key="7">
    <source>
        <dbReference type="EMBL" id="MBB4003313.1"/>
    </source>
</evidence>
<evidence type="ECO:0000259" key="6">
    <source>
        <dbReference type="Pfam" id="PF09864"/>
    </source>
</evidence>
<keyword evidence="8" id="KW-1185">Reference proteome</keyword>
<evidence type="ECO:0000256" key="3">
    <source>
        <dbReference type="ARBA" id="ARBA00023139"/>
    </source>
</evidence>
<dbReference type="Gene3D" id="2.40.128.200">
    <property type="match status" value="1"/>
</dbReference>
<dbReference type="AlphaFoldDB" id="A0A7W6HE64"/>
<dbReference type="Pfam" id="PF09864">
    <property type="entry name" value="MliC"/>
    <property type="match status" value="1"/>
</dbReference>
<evidence type="ECO:0000313" key="8">
    <source>
        <dbReference type="Proteomes" id="UP000588647"/>
    </source>
</evidence>
<sequence length="127" mass="13480">MMNTKMMAPRAMAIIAGLALTTLAASAETLTLELPGTAERTTVAYACKAGADAESTPLSVEYINLPDNNFALLPIDGQPTLFVGVLAGSGAKYVANDMVWWTKGPRGDLYSERSPDAADRTVCQVQR</sequence>
<dbReference type="InterPro" id="IPR036328">
    <property type="entry name" value="MliC_sf"/>
</dbReference>
<feature type="domain" description="C-type lysozyme inhibitor" evidence="6">
    <location>
        <begin position="45"/>
        <end position="113"/>
    </location>
</feature>
<evidence type="ECO:0000256" key="2">
    <source>
        <dbReference type="ARBA" id="ARBA00023136"/>
    </source>
</evidence>
<proteinExistence type="predicted"/>
<feature type="signal peptide" evidence="5">
    <location>
        <begin position="1"/>
        <end position="27"/>
    </location>
</feature>
<keyword evidence="4" id="KW-0449">Lipoprotein</keyword>
<organism evidence="7 8">
    <name type="scientific">Aurantimonas endophytica</name>
    <dbReference type="NCBI Taxonomy" id="1522175"/>
    <lineage>
        <taxon>Bacteria</taxon>
        <taxon>Pseudomonadati</taxon>
        <taxon>Pseudomonadota</taxon>
        <taxon>Alphaproteobacteria</taxon>
        <taxon>Hyphomicrobiales</taxon>
        <taxon>Aurantimonadaceae</taxon>
        <taxon>Aurantimonas</taxon>
    </lineage>
</organism>
<evidence type="ECO:0000256" key="4">
    <source>
        <dbReference type="ARBA" id="ARBA00023288"/>
    </source>
</evidence>
<dbReference type="Proteomes" id="UP000588647">
    <property type="component" value="Unassembled WGS sequence"/>
</dbReference>
<dbReference type="InterPro" id="IPR018660">
    <property type="entry name" value="MliC"/>
</dbReference>